<accession>A0ABQ0JGT4</accession>
<evidence type="ECO:0000313" key="10">
    <source>
        <dbReference type="Proteomes" id="UP000029223"/>
    </source>
</evidence>
<dbReference type="PANTHER" id="PTHR36307">
    <property type="entry name" value="FLAGELLA BASAL BODY P-RING FORMATION PROTEIN FLGA"/>
    <property type="match status" value="1"/>
</dbReference>
<sequence length="302" mass="34009">MLYFKTSFLHTSSHKMRQGCNWLCLYIVWHAIFFSVLTHAATPEQIENIQKAAQAHVLDTIEQPPGGEIIANPGNIDSRIHATDCHAPLQTSSSTTRNTSSNVTVLVECPEDNWRVYVPVRMSISLPMVTATRPLARGSLIEAQDVTMTMVDRNRARRQGFSDMTHVVGAKLKRNVKLGDVVERNDVCVVCRNEKVVIRAVKNEMVISTRGTALSDGSNGDQVRVKNDKSQRIIEGIVTGVAESLLIFDFFLKVFSCPSIWTVYMHIMCDTHDRIPVHENAILSNYKAKLWQALITFDLDRR</sequence>
<feature type="domain" description="SAF" evidence="8">
    <location>
        <begin position="126"/>
        <end position="188"/>
    </location>
</feature>
<evidence type="ECO:0000256" key="3">
    <source>
        <dbReference type="ARBA" id="ARBA00014754"/>
    </source>
</evidence>
<gene>
    <name evidence="9" type="ORF">JCM19239_3406</name>
</gene>
<dbReference type="PANTHER" id="PTHR36307:SF1">
    <property type="entry name" value="FLAGELLA BASAL BODY P-RING FORMATION PROTEIN FLGA"/>
    <property type="match status" value="1"/>
</dbReference>
<dbReference type="InterPro" id="IPR041231">
    <property type="entry name" value="FlgA_N"/>
</dbReference>
<dbReference type="Proteomes" id="UP000029223">
    <property type="component" value="Unassembled WGS sequence"/>
</dbReference>
<feature type="transmembrane region" description="Helical" evidence="7">
    <location>
        <begin position="20"/>
        <end position="41"/>
    </location>
</feature>
<dbReference type="Pfam" id="PF17656">
    <property type="entry name" value="ChapFlgA_N"/>
    <property type="match status" value="1"/>
</dbReference>
<protein>
    <recommendedName>
        <fullName evidence="3">Flagella basal body P-ring formation protein FlgA</fullName>
    </recommendedName>
</protein>
<evidence type="ECO:0000259" key="8">
    <source>
        <dbReference type="SMART" id="SM00858"/>
    </source>
</evidence>
<dbReference type="CDD" id="cd11614">
    <property type="entry name" value="SAF_CpaB_FlgA_like"/>
    <property type="match status" value="1"/>
</dbReference>
<evidence type="ECO:0000256" key="4">
    <source>
        <dbReference type="ARBA" id="ARBA00022729"/>
    </source>
</evidence>
<dbReference type="EMBL" id="BBMS01000036">
    <property type="protein sequence ID" value="GAL27949.1"/>
    <property type="molecule type" value="Genomic_DNA"/>
</dbReference>
<evidence type="ECO:0000256" key="5">
    <source>
        <dbReference type="ARBA" id="ARBA00022764"/>
    </source>
</evidence>
<keyword evidence="9" id="KW-0966">Cell projection</keyword>
<dbReference type="InterPro" id="IPR039246">
    <property type="entry name" value="Flagellar_FlgA"/>
</dbReference>
<comment type="similarity">
    <text evidence="2">Belongs to the FlgA family.</text>
</comment>
<keyword evidence="10" id="KW-1185">Reference proteome</keyword>
<keyword evidence="5" id="KW-0574">Periplasm</keyword>
<evidence type="ECO:0000256" key="7">
    <source>
        <dbReference type="SAM" id="Phobius"/>
    </source>
</evidence>
<evidence type="ECO:0000256" key="2">
    <source>
        <dbReference type="ARBA" id="ARBA00010474"/>
    </source>
</evidence>
<comment type="caution">
    <text evidence="9">The sequence shown here is derived from an EMBL/GenBank/DDBJ whole genome shotgun (WGS) entry which is preliminary data.</text>
</comment>
<dbReference type="SMART" id="SM00858">
    <property type="entry name" value="SAF"/>
    <property type="match status" value="1"/>
</dbReference>
<keyword evidence="7" id="KW-0812">Transmembrane</keyword>
<name>A0ABQ0JGT4_9VIBR</name>
<reference evidence="10" key="1">
    <citation type="submission" date="2014-09" db="EMBL/GenBank/DDBJ databases">
        <title>Vibrio variabilis JCM 19239. (C206) whole genome shotgun sequence.</title>
        <authorList>
            <person name="Sawabe T."/>
            <person name="Meirelles P."/>
            <person name="Nakanishi M."/>
            <person name="Sayaka M."/>
            <person name="Hattori M."/>
            <person name="Ohkuma M."/>
        </authorList>
    </citation>
    <scope>NUCLEOTIDE SEQUENCE [LARGE SCALE GENOMIC DNA]</scope>
    <source>
        <strain evidence="10">JCM 19239</strain>
    </source>
</reference>
<dbReference type="Gene3D" id="3.90.1210.10">
    <property type="entry name" value="Antifreeze-like/N-acetylneuraminic acid synthase C-terminal domain"/>
    <property type="match status" value="1"/>
</dbReference>
<keyword evidence="7" id="KW-0472">Membrane</keyword>
<comment type="subcellular location">
    <subcellularLocation>
        <location evidence="1">Periplasm</location>
    </subcellularLocation>
</comment>
<keyword evidence="9" id="KW-0969">Cilium</keyword>
<evidence type="ECO:0000256" key="1">
    <source>
        <dbReference type="ARBA" id="ARBA00004418"/>
    </source>
</evidence>
<keyword evidence="4" id="KW-0732">Signal</keyword>
<proteinExistence type="inferred from homology"/>
<dbReference type="InterPro" id="IPR013974">
    <property type="entry name" value="SAF"/>
</dbReference>
<organism evidence="9 10">
    <name type="scientific">Vibrio variabilis</name>
    <dbReference type="NCBI Taxonomy" id="990271"/>
    <lineage>
        <taxon>Bacteria</taxon>
        <taxon>Pseudomonadati</taxon>
        <taxon>Pseudomonadota</taxon>
        <taxon>Gammaproteobacteria</taxon>
        <taxon>Vibrionales</taxon>
        <taxon>Vibrionaceae</taxon>
        <taxon>Vibrio</taxon>
    </lineage>
</organism>
<dbReference type="Gene3D" id="2.30.30.760">
    <property type="match status" value="1"/>
</dbReference>
<dbReference type="InterPro" id="IPR017585">
    <property type="entry name" value="SAF_FlgA"/>
</dbReference>
<evidence type="ECO:0000256" key="6">
    <source>
        <dbReference type="ARBA" id="ARBA00025643"/>
    </source>
</evidence>
<keyword evidence="9" id="KW-0282">Flagellum</keyword>
<reference evidence="10" key="2">
    <citation type="submission" date="2014-09" db="EMBL/GenBank/DDBJ databases">
        <authorList>
            <consortium name="NBRP consortium"/>
            <person name="Sawabe T."/>
            <person name="Meirelles P."/>
            <person name="Nakanishi M."/>
            <person name="Sayaka M."/>
            <person name="Hattori M."/>
            <person name="Ohkuma M."/>
        </authorList>
    </citation>
    <scope>NUCLEOTIDE SEQUENCE [LARGE SCALE GENOMIC DNA]</scope>
    <source>
        <strain evidence="10">JCM 19239</strain>
    </source>
</reference>
<comment type="function">
    <text evidence="6">Involved in the assembly process of the P-ring formation. It may associate with FlgF on the rod constituting a structure essential for the P-ring assembly or may act as a modulator protein for the P-ring assembly.</text>
</comment>
<dbReference type="Pfam" id="PF13144">
    <property type="entry name" value="ChapFlgA"/>
    <property type="match status" value="1"/>
</dbReference>
<dbReference type="NCBIfam" id="TIGR03170">
    <property type="entry name" value="flgA_cterm"/>
    <property type="match status" value="1"/>
</dbReference>
<keyword evidence="7" id="KW-1133">Transmembrane helix</keyword>
<evidence type="ECO:0000313" key="9">
    <source>
        <dbReference type="EMBL" id="GAL27949.1"/>
    </source>
</evidence>